<evidence type="ECO:0000256" key="1">
    <source>
        <dbReference type="SAM" id="Phobius"/>
    </source>
</evidence>
<dbReference type="Proteomes" id="UP001368500">
    <property type="component" value="Unassembled WGS sequence"/>
</dbReference>
<keyword evidence="1" id="KW-1133">Transmembrane helix</keyword>
<dbReference type="Pfam" id="PF11346">
    <property type="entry name" value="DUF3149"/>
    <property type="match status" value="1"/>
</dbReference>
<dbReference type="RefSeq" id="WP_341373493.1">
    <property type="nucleotide sequence ID" value="NZ_JBBUTF010000005.1"/>
</dbReference>
<name>A0ABU9B760_9BURK</name>
<gene>
    <name evidence="2" type="ORF">AACH11_07075</name>
</gene>
<proteinExistence type="predicted"/>
<accession>A0ABU9B760</accession>
<evidence type="ECO:0000313" key="3">
    <source>
        <dbReference type="Proteomes" id="UP001368500"/>
    </source>
</evidence>
<reference evidence="2 3" key="1">
    <citation type="submission" date="2024-04" db="EMBL/GenBank/DDBJ databases">
        <title>Novel species of the genus Ideonella isolated from streams.</title>
        <authorList>
            <person name="Lu H."/>
        </authorList>
    </citation>
    <scope>NUCLEOTIDE SEQUENCE [LARGE SCALE GENOMIC DNA]</scope>
    <source>
        <strain evidence="2 3">BYS139W</strain>
    </source>
</reference>
<feature type="transmembrane region" description="Helical" evidence="1">
    <location>
        <begin position="12"/>
        <end position="31"/>
    </location>
</feature>
<dbReference type="InterPro" id="IPR021494">
    <property type="entry name" value="DUF3149"/>
</dbReference>
<evidence type="ECO:0000313" key="2">
    <source>
        <dbReference type="EMBL" id="MEK8025718.1"/>
    </source>
</evidence>
<comment type="caution">
    <text evidence="2">The sequence shown here is derived from an EMBL/GenBank/DDBJ whole genome shotgun (WGS) entry which is preliminary data.</text>
</comment>
<keyword evidence="1" id="KW-0812">Transmembrane</keyword>
<protein>
    <submittedName>
        <fullName evidence="2">DUF3149 domain-containing protein</fullName>
    </submittedName>
</protein>
<organism evidence="2 3">
    <name type="scientific">Pseudaquabacterium rugosum</name>
    <dbReference type="NCBI Taxonomy" id="2984194"/>
    <lineage>
        <taxon>Bacteria</taxon>
        <taxon>Pseudomonadati</taxon>
        <taxon>Pseudomonadota</taxon>
        <taxon>Betaproteobacteria</taxon>
        <taxon>Burkholderiales</taxon>
        <taxon>Sphaerotilaceae</taxon>
        <taxon>Pseudaquabacterium</taxon>
    </lineage>
</organism>
<sequence length="56" mass="6408">MHALKDFLTTDYGLLSAAVIALTLAMGGFYARYFARHIREDCERHDREQAAARRAH</sequence>
<keyword evidence="3" id="KW-1185">Reference proteome</keyword>
<keyword evidence="1" id="KW-0472">Membrane</keyword>
<dbReference type="EMBL" id="JBBUTF010000005">
    <property type="protein sequence ID" value="MEK8025718.1"/>
    <property type="molecule type" value="Genomic_DNA"/>
</dbReference>